<feature type="compositionally biased region" description="Basic and acidic residues" evidence="4">
    <location>
        <begin position="632"/>
        <end position="645"/>
    </location>
</feature>
<feature type="repeat" description="TPR" evidence="3">
    <location>
        <begin position="77"/>
        <end position="110"/>
    </location>
</feature>
<dbReference type="GeneID" id="54580746"/>
<evidence type="ECO:0000256" key="1">
    <source>
        <dbReference type="ARBA" id="ARBA00022737"/>
    </source>
</evidence>
<dbReference type="GO" id="GO:0031415">
    <property type="term" value="C:NatA complex"/>
    <property type="evidence" value="ECO:0007669"/>
    <property type="project" value="TreeGrafter"/>
</dbReference>
<dbReference type="FunFam" id="1.25.40.1040:FF:000003">
    <property type="entry name" value="N-terminal acetyltransferase A, auxiliary subunit"/>
    <property type="match status" value="1"/>
</dbReference>
<dbReference type="RefSeq" id="XP_033690642.1">
    <property type="nucleotide sequence ID" value="XM_033827416.1"/>
</dbReference>
<keyword evidence="1" id="KW-0677">Repeat</keyword>
<evidence type="ECO:0000256" key="3">
    <source>
        <dbReference type="PROSITE-ProRule" id="PRU00339"/>
    </source>
</evidence>
<dbReference type="FunFam" id="1.25.40.1010:FF:000002">
    <property type="entry name" value="N-terminal acetyltransferase catalytic subunit (NAT1)"/>
    <property type="match status" value="1"/>
</dbReference>
<feature type="compositionally biased region" description="Basic and acidic residues" evidence="4">
    <location>
        <begin position="587"/>
        <end position="597"/>
    </location>
</feature>
<dbReference type="Gene3D" id="1.25.40.1010">
    <property type="match status" value="1"/>
</dbReference>
<evidence type="ECO:0000256" key="4">
    <source>
        <dbReference type="SAM" id="MobiDB-lite"/>
    </source>
</evidence>
<name>A0A6A6IZF9_9PLEO</name>
<dbReference type="Pfam" id="PF13432">
    <property type="entry name" value="TPR_16"/>
    <property type="match status" value="1"/>
</dbReference>
<keyword evidence="6" id="KW-1185">Reference proteome</keyword>
<proteinExistence type="predicted"/>
<dbReference type="SMART" id="SM00028">
    <property type="entry name" value="TPR"/>
    <property type="match status" value="5"/>
</dbReference>
<dbReference type="PROSITE" id="PS50005">
    <property type="entry name" value="TPR"/>
    <property type="match status" value="1"/>
</dbReference>
<organism evidence="5 6">
    <name type="scientific">Trematosphaeria pertusa</name>
    <dbReference type="NCBI Taxonomy" id="390896"/>
    <lineage>
        <taxon>Eukaryota</taxon>
        <taxon>Fungi</taxon>
        <taxon>Dikarya</taxon>
        <taxon>Ascomycota</taxon>
        <taxon>Pezizomycotina</taxon>
        <taxon>Dothideomycetes</taxon>
        <taxon>Pleosporomycetidae</taxon>
        <taxon>Pleosporales</taxon>
        <taxon>Massarineae</taxon>
        <taxon>Trematosphaeriaceae</taxon>
        <taxon>Trematosphaeria</taxon>
    </lineage>
</organism>
<gene>
    <name evidence="5" type="ORF">BU26DRAFT_512605</name>
</gene>
<dbReference type="InterPro" id="IPR011990">
    <property type="entry name" value="TPR-like_helical_dom_sf"/>
</dbReference>
<dbReference type="InterPro" id="IPR021183">
    <property type="entry name" value="NatA_aux_su"/>
</dbReference>
<sequence>MPQLLPTKEHSLFRGLIKNYENKQYKKGLKAAEQILRKHPNHGETQAMKALILNSQGQGDEAFALGKLALKNDMKSHVCWHVYGLLWRSVKNYEEAIKAYKFALRIEPDSQNILRDLANLQCQVRDYEGYIESRRTILNARPQIRQNWTGLAIAYHLSGDYAQAERVLTTYEESLKTPPSKTDLEHSEAVIYKNTIIAESGDVERALKHLDGIIKHNLDRTAVMELNAKYLLQLGRKEEAEKAYRALLDRNSEYRAYYEGLEQALGLDRSDDASIEKLSTLYEFYASKSERNDAARRIPLDFLKGDAFRSVADQYLRRKLNKGVPSTFPNIKALYTDPEKKSIIEELVLGYTSEKTMNGSTEGKVNGETSEIFEKSVLYFLAQHYNYALSRDLAKATEYIDRLIEMDPKSVDYNQIKARIWKHYGDTEKAADTINHARELDLKDRYINTKCAKYQLRNNENDKALDTMSKFTRNETVGGPLGDLHDMQCMWYLLEDGEAYLRRGLYGLALKRFTSVADIFDTWQEDQFDFHGFSLRKGLIRAYIDMVRWEDHLRDHPFFTRAALSAIKIYLELFDNPDLAHTGGRPELAKLDAGERKKAQRKLKKEQEKAEKAEADKRAAAAAKPTAAASDGEAKKEDTDPKGEKLLQTNEPLEKVMRYLTPLLELSPRNIEAQNLGFQVYLRRKKPLLALKCLVAAQAIDPMDPKCHYNAFFFHAFLTKGIGKDSLKGVTAEAIKQHFANPPLNADAAALKTHNEKFLDEHSQSPAHLQSGYSVRYHLDPNTKSQNEADLQKLLDLPDITMEQGAEGLKIFDGWKSDEKAVDAYREAAAKKWPEATAFKKKSG</sequence>
<dbReference type="Gene3D" id="1.25.40.1040">
    <property type="match status" value="1"/>
</dbReference>
<evidence type="ECO:0000313" key="5">
    <source>
        <dbReference type="EMBL" id="KAF2255638.1"/>
    </source>
</evidence>
<dbReference type="Proteomes" id="UP000800094">
    <property type="component" value="Unassembled WGS sequence"/>
</dbReference>
<protein>
    <submittedName>
        <fullName evidence="5">N-alpha-acetyltransferas-like protein 15</fullName>
    </submittedName>
</protein>
<dbReference type="InterPro" id="IPR019734">
    <property type="entry name" value="TPR_rpt"/>
</dbReference>
<dbReference type="SUPFAM" id="SSF48452">
    <property type="entry name" value="TPR-like"/>
    <property type="match status" value="2"/>
</dbReference>
<dbReference type="PANTHER" id="PTHR22767">
    <property type="entry name" value="N-TERMINAL ACETYLTRANSFERASE-RELATED"/>
    <property type="match status" value="1"/>
</dbReference>
<dbReference type="PIRSF" id="PIRSF000422">
    <property type="entry name" value="N-terminal-AcTrfase-A_aux_su"/>
    <property type="match status" value="1"/>
</dbReference>
<reference evidence="5" key="1">
    <citation type="journal article" date="2020" name="Stud. Mycol.">
        <title>101 Dothideomycetes genomes: a test case for predicting lifestyles and emergence of pathogens.</title>
        <authorList>
            <person name="Haridas S."/>
            <person name="Albert R."/>
            <person name="Binder M."/>
            <person name="Bloem J."/>
            <person name="Labutti K."/>
            <person name="Salamov A."/>
            <person name="Andreopoulos B."/>
            <person name="Baker S."/>
            <person name="Barry K."/>
            <person name="Bills G."/>
            <person name="Bluhm B."/>
            <person name="Cannon C."/>
            <person name="Castanera R."/>
            <person name="Culley D."/>
            <person name="Daum C."/>
            <person name="Ezra D."/>
            <person name="Gonzalez J."/>
            <person name="Henrissat B."/>
            <person name="Kuo A."/>
            <person name="Liang C."/>
            <person name="Lipzen A."/>
            <person name="Lutzoni F."/>
            <person name="Magnuson J."/>
            <person name="Mondo S."/>
            <person name="Nolan M."/>
            <person name="Ohm R."/>
            <person name="Pangilinan J."/>
            <person name="Park H.-J."/>
            <person name="Ramirez L."/>
            <person name="Alfaro M."/>
            <person name="Sun H."/>
            <person name="Tritt A."/>
            <person name="Yoshinaga Y."/>
            <person name="Zwiers L.-H."/>
            <person name="Turgeon B."/>
            <person name="Goodwin S."/>
            <person name="Spatafora J."/>
            <person name="Crous P."/>
            <person name="Grigoriev I."/>
        </authorList>
    </citation>
    <scope>NUCLEOTIDE SEQUENCE</scope>
    <source>
        <strain evidence="5">CBS 122368</strain>
    </source>
</reference>
<keyword evidence="2 3" id="KW-0802">TPR repeat</keyword>
<dbReference type="Pfam" id="PF12569">
    <property type="entry name" value="NatA_aux_su"/>
    <property type="match status" value="1"/>
</dbReference>
<feature type="compositionally biased region" description="Basic and acidic residues" evidence="4">
    <location>
        <begin position="605"/>
        <end position="619"/>
    </location>
</feature>
<feature type="compositionally biased region" description="Low complexity" evidence="4">
    <location>
        <begin position="620"/>
        <end position="629"/>
    </location>
</feature>
<accession>A0A6A6IZF9</accession>
<evidence type="ECO:0000256" key="2">
    <source>
        <dbReference type="ARBA" id="ARBA00022803"/>
    </source>
</evidence>
<dbReference type="PANTHER" id="PTHR22767:SF2">
    <property type="entry name" value="N(ALPHA)-ACETYLTRANSFERASE 15_16, ISOFORM A"/>
    <property type="match status" value="1"/>
</dbReference>
<feature type="region of interest" description="Disordered" evidence="4">
    <location>
        <begin position="584"/>
        <end position="648"/>
    </location>
</feature>
<dbReference type="OrthoDB" id="10263032at2759"/>
<evidence type="ECO:0000313" key="6">
    <source>
        <dbReference type="Proteomes" id="UP000800094"/>
    </source>
</evidence>
<dbReference type="AlphaFoldDB" id="A0A6A6IZF9"/>
<dbReference type="EMBL" id="ML987189">
    <property type="protein sequence ID" value="KAF2255638.1"/>
    <property type="molecule type" value="Genomic_DNA"/>
</dbReference>